<name>A0A7W8UFK1_9HYPH</name>
<comment type="caution">
    <text evidence="2">The sequence shown here is derived from an EMBL/GenBank/DDBJ whole genome shotgun (WGS) entry which is preliminary data.</text>
</comment>
<evidence type="ECO:0000313" key="2">
    <source>
        <dbReference type="EMBL" id="MBB5537642.1"/>
    </source>
</evidence>
<dbReference type="AlphaFoldDB" id="A0A7W8UFK1"/>
<dbReference type="EMBL" id="JACHBK010000010">
    <property type="protein sequence ID" value="MBB5537642.1"/>
    <property type="molecule type" value="Genomic_DNA"/>
</dbReference>
<sequence>MLSNAIPKPMTSEPAPANNAELEDVSRTSKHVPGGMQRLPTIMIGRKPMRAKLRVAIVAPHGQPKSSIVGAKPATSGERLRTVCTYIGKKVVNPMIDMLAKNTAKFANAIGRFNHRPGVTMGASAPSLLPDERGKSNDKDGQSHDC</sequence>
<gene>
    <name evidence="2" type="ORF">GGD55_004362</name>
</gene>
<feature type="region of interest" description="Disordered" evidence="1">
    <location>
        <begin position="121"/>
        <end position="146"/>
    </location>
</feature>
<reference evidence="2 3" key="1">
    <citation type="submission" date="2020-08" db="EMBL/GenBank/DDBJ databases">
        <title>Genomic Encyclopedia of Type Strains, Phase IV (KMG-V): Genome sequencing to study the core and pangenomes of soil and plant-associated prokaryotes.</title>
        <authorList>
            <person name="Whitman W."/>
        </authorList>
    </citation>
    <scope>NUCLEOTIDE SEQUENCE [LARGE SCALE GENOMIC DNA]</scope>
    <source>
        <strain evidence="2 3">SEMIA 4084</strain>
    </source>
</reference>
<organism evidence="2 3">
    <name type="scientific">Rhizobium giardinii</name>
    <dbReference type="NCBI Taxonomy" id="56731"/>
    <lineage>
        <taxon>Bacteria</taxon>
        <taxon>Pseudomonadati</taxon>
        <taxon>Pseudomonadota</taxon>
        <taxon>Alphaproteobacteria</taxon>
        <taxon>Hyphomicrobiales</taxon>
        <taxon>Rhizobiaceae</taxon>
        <taxon>Rhizobium/Agrobacterium group</taxon>
        <taxon>Rhizobium</taxon>
    </lineage>
</organism>
<feature type="compositionally biased region" description="Basic and acidic residues" evidence="1">
    <location>
        <begin position="130"/>
        <end position="146"/>
    </location>
</feature>
<feature type="region of interest" description="Disordered" evidence="1">
    <location>
        <begin position="1"/>
        <end position="36"/>
    </location>
</feature>
<dbReference type="RefSeq" id="WP_018325774.1">
    <property type="nucleotide sequence ID" value="NZ_JACHBK010000010.1"/>
</dbReference>
<protein>
    <submittedName>
        <fullName evidence="2">Uncharacterized protein</fullName>
    </submittedName>
</protein>
<proteinExistence type="predicted"/>
<evidence type="ECO:0000256" key="1">
    <source>
        <dbReference type="SAM" id="MobiDB-lite"/>
    </source>
</evidence>
<accession>A0A7W8UFK1</accession>
<dbReference type="Proteomes" id="UP000585507">
    <property type="component" value="Unassembled WGS sequence"/>
</dbReference>
<evidence type="ECO:0000313" key="3">
    <source>
        <dbReference type="Proteomes" id="UP000585507"/>
    </source>
</evidence>
<keyword evidence="3" id="KW-1185">Reference proteome</keyword>